<gene>
    <name evidence="3" type="ORF">M430DRAFT_255551</name>
</gene>
<feature type="region of interest" description="Disordered" evidence="1">
    <location>
        <begin position="44"/>
        <end position="127"/>
    </location>
</feature>
<feature type="compositionally biased region" description="Low complexity" evidence="1">
    <location>
        <begin position="113"/>
        <end position="122"/>
    </location>
</feature>
<dbReference type="Proteomes" id="UP000241818">
    <property type="component" value="Unassembled WGS sequence"/>
</dbReference>
<accession>A0A2T3AY69</accession>
<dbReference type="RefSeq" id="XP_024719590.1">
    <property type="nucleotide sequence ID" value="XM_024865259.1"/>
</dbReference>
<dbReference type="OrthoDB" id="3564988at2759"/>
<dbReference type="InParanoid" id="A0A2T3AY69"/>
<evidence type="ECO:0000313" key="3">
    <source>
        <dbReference type="EMBL" id="PSS14991.1"/>
    </source>
</evidence>
<feature type="compositionally biased region" description="Basic and acidic residues" evidence="1">
    <location>
        <begin position="44"/>
        <end position="54"/>
    </location>
</feature>
<evidence type="ECO:0000256" key="2">
    <source>
        <dbReference type="SAM" id="SignalP"/>
    </source>
</evidence>
<name>A0A2T3AY69_AMORE</name>
<evidence type="ECO:0000256" key="1">
    <source>
        <dbReference type="SAM" id="MobiDB-lite"/>
    </source>
</evidence>
<organism evidence="3 4">
    <name type="scientific">Amorphotheca resinae ATCC 22711</name>
    <dbReference type="NCBI Taxonomy" id="857342"/>
    <lineage>
        <taxon>Eukaryota</taxon>
        <taxon>Fungi</taxon>
        <taxon>Dikarya</taxon>
        <taxon>Ascomycota</taxon>
        <taxon>Pezizomycotina</taxon>
        <taxon>Leotiomycetes</taxon>
        <taxon>Helotiales</taxon>
        <taxon>Amorphothecaceae</taxon>
        <taxon>Amorphotheca</taxon>
    </lineage>
</organism>
<dbReference type="AlphaFoldDB" id="A0A2T3AY69"/>
<dbReference type="EMBL" id="KZ679013">
    <property type="protein sequence ID" value="PSS14991.1"/>
    <property type="molecule type" value="Genomic_DNA"/>
</dbReference>
<dbReference type="GeneID" id="36573340"/>
<sequence length="201" mass="19858">MKNFTSILALIALSAGVVTSRALPVGDGLVARVPYPIDTTKLSERIPKKDKEHNAANSTISAATSLTSSTSGDKKKGKGKGAAHSAAQNGTAAADTGKKGKGGANSASQDKGAANANDAAAAQSGESGVDSIVQSLTGINLGSLGLRSPSKLEARKGKEAATPVASGVAAVGTGKSAAKKVGSQPLSPRIQLTEPGKGRCQ</sequence>
<feature type="signal peptide" evidence="2">
    <location>
        <begin position="1"/>
        <end position="22"/>
    </location>
</feature>
<reference evidence="3 4" key="1">
    <citation type="journal article" date="2018" name="New Phytol.">
        <title>Comparative genomics and transcriptomics depict ericoid mycorrhizal fungi as versatile saprotrophs and plant mutualists.</title>
        <authorList>
            <person name="Martino E."/>
            <person name="Morin E."/>
            <person name="Grelet G.A."/>
            <person name="Kuo A."/>
            <person name="Kohler A."/>
            <person name="Daghino S."/>
            <person name="Barry K.W."/>
            <person name="Cichocki N."/>
            <person name="Clum A."/>
            <person name="Dockter R.B."/>
            <person name="Hainaut M."/>
            <person name="Kuo R.C."/>
            <person name="LaButti K."/>
            <person name="Lindahl B.D."/>
            <person name="Lindquist E.A."/>
            <person name="Lipzen A."/>
            <person name="Khouja H.R."/>
            <person name="Magnuson J."/>
            <person name="Murat C."/>
            <person name="Ohm R.A."/>
            <person name="Singer S.W."/>
            <person name="Spatafora J.W."/>
            <person name="Wang M."/>
            <person name="Veneault-Fourrey C."/>
            <person name="Henrissat B."/>
            <person name="Grigoriev I.V."/>
            <person name="Martin F.M."/>
            <person name="Perotto S."/>
        </authorList>
    </citation>
    <scope>NUCLEOTIDE SEQUENCE [LARGE SCALE GENOMIC DNA]</scope>
    <source>
        <strain evidence="3 4">ATCC 22711</strain>
    </source>
</reference>
<feature type="region of interest" description="Disordered" evidence="1">
    <location>
        <begin position="173"/>
        <end position="201"/>
    </location>
</feature>
<protein>
    <submittedName>
        <fullName evidence="3">Uncharacterized protein</fullName>
    </submittedName>
</protein>
<dbReference type="STRING" id="857342.A0A2T3AY69"/>
<feature type="compositionally biased region" description="Low complexity" evidence="1">
    <location>
        <begin position="82"/>
        <end position="95"/>
    </location>
</feature>
<proteinExistence type="predicted"/>
<evidence type="ECO:0000313" key="4">
    <source>
        <dbReference type="Proteomes" id="UP000241818"/>
    </source>
</evidence>
<feature type="chain" id="PRO_5015672423" evidence="2">
    <location>
        <begin position="23"/>
        <end position="201"/>
    </location>
</feature>
<feature type="compositionally biased region" description="Low complexity" evidence="1">
    <location>
        <begin position="55"/>
        <end position="71"/>
    </location>
</feature>
<keyword evidence="2" id="KW-0732">Signal</keyword>
<keyword evidence="4" id="KW-1185">Reference proteome</keyword>